<keyword evidence="2" id="KW-1133">Transmembrane helix</keyword>
<comment type="caution">
    <text evidence="3">The sequence shown here is derived from an EMBL/GenBank/DDBJ whole genome shotgun (WGS) entry which is preliminary data.</text>
</comment>
<dbReference type="InterPro" id="IPR028994">
    <property type="entry name" value="Integrin_alpha_N"/>
</dbReference>
<keyword evidence="2" id="KW-0472">Membrane</keyword>
<dbReference type="Pfam" id="PF13517">
    <property type="entry name" value="FG-GAP_3"/>
    <property type="match status" value="3"/>
</dbReference>
<feature type="transmembrane region" description="Helical" evidence="2">
    <location>
        <begin position="37"/>
        <end position="57"/>
    </location>
</feature>
<proteinExistence type="predicted"/>
<dbReference type="Gene3D" id="2.30.30.100">
    <property type="match status" value="5"/>
</dbReference>
<evidence type="ECO:0000313" key="3">
    <source>
        <dbReference type="EMBL" id="CAF4084956.1"/>
    </source>
</evidence>
<reference evidence="3" key="1">
    <citation type="submission" date="2021-02" db="EMBL/GenBank/DDBJ databases">
        <authorList>
            <person name="Nowell W R."/>
        </authorList>
    </citation>
    <scope>NUCLEOTIDE SEQUENCE</scope>
</reference>
<keyword evidence="1" id="KW-0732">Signal</keyword>
<protein>
    <submittedName>
        <fullName evidence="3">Uncharacterized protein</fullName>
    </submittedName>
</protein>
<dbReference type="AlphaFoldDB" id="A0A819TQ25"/>
<sequence>MDQSKSMKTNADETSNSLPKTTEIGVMGEKKFKRVKFMIIVSVLILLVVGIPVSIVLTKKSDTKATKMMAKTVTTPNVETSTTGSYQCRSAYMAQTTYVTGTGPFGLAVADVNNDSKPDIIVANIGNDTISVFLNIDNGTFTAQTTYSTGTWPVGVAVLDVNNDSKPDIIVSHRRAHNVRILLNIGNGTFITQTTYSTDLEPYSVVINDVNNDNKFDIIVPNSLSQNVGVLLGSDNGTFAEQTTYSTGSTPFDVVVVDVNNDGNPDIIAPNYDSNYVSVLFNIGSVTFAPQKTYLTGTRPYGGAVADVNSDSNPDIIVTNSGDNNVGVLLNTGNGTFTAQTTYSVGTHPLNVVVLDVNNDGKPDIIVVNYWSHNVSVLLNTGNGKFSAQTTYATGTQPRDLVVADVNYDGKPDIIVTNEGSNTHEDGTIDEAVNIRHRVLKCPILGCSRIKAFTHKKALDEHIESKHCRVKKTAKTISQEMPIWPSQNKQNKTTKQSRSFLIDLLAPSASVIGNFIGKNGVNLKQFEEANNGRLKILTKIAFNSFLPNSIIQVQVRLFDAKFNADV</sequence>
<dbReference type="InterPro" id="IPR013517">
    <property type="entry name" value="FG-GAP"/>
</dbReference>
<dbReference type="SUPFAM" id="SSF69318">
    <property type="entry name" value="Integrin alpha N-terminal domain"/>
    <property type="match status" value="1"/>
</dbReference>
<organism evidence="3 4">
    <name type="scientific">Adineta steineri</name>
    <dbReference type="NCBI Taxonomy" id="433720"/>
    <lineage>
        <taxon>Eukaryota</taxon>
        <taxon>Metazoa</taxon>
        <taxon>Spiralia</taxon>
        <taxon>Gnathifera</taxon>
        <taxon>Rotifera</taxon>
        <taxon>Eurotatoria</taxon>
        <taxon>Bdelloidea</taxon>
        <taxon>Adinetida</taxon>
        <taxon>Adinetidae</taxon>
        <taxon>Adineta</taxon>
    </lineage>
</organism>
<name>A0A819TQ25_9BILA</name>
<evidence type="ECO:0000313" key="4">
    <source>
        <dbReference type="Proteomes" id="UP000663868"/>
    </source>
</evidence>
<gene>
    <name evidence="3" type="ORF">KXQ929_LOCUS33593</name>
</gene>
<evidence type="ECO:0000256" key="1">
    <source>
        <dbReference type="ARBA" id="ARBA00022729"/>
    </source>
</evidence>
<feature type="non-terminal residue" evidence="3">
    <location>
        <position position="1"/>
    </location>
</feature>
<dbReference type="PANTHER" id="PTHR46580">
    <property type="entry name" value="SENSOR KINASE-RELATED"/>
    <property type="match status" value="1"/>
</dbReference>
<keyword evidence="2" id="KW-0812">Transmembrane</keyword>
<evidence type="ECO:0000256" key="2">
    <source>
        <dbReference type="SAM" id="Phobius"/>
    </source>
</evidence>
<dbReference type="Proteomes" id="UP000663868">
    <property type="component" value="Unassembled WGS sequence"/>
</dbReference>
<dbReference type="EMBL" id="CAJOBB010004345">
    <property type="protein sequence ID" value="CAF4084956.1"/>
    <property type="molecule type" value="Genomic_DNA"/>
</dbReference>
<accession>A0A819TQ25</accession>